<name>A0A538U928_UNCEI</name>
<evidence type="ECO:0000256" key="1">
    <source>
        <dbReference type="PROSITE-ProRule" id="PRU00339"/>
    </source>
</evidence>
<dbReference type="EMBL" id="VBPB01000109">
    <property type="protein sequence ID" value="TMQ72396.1"/>
    <property type="molecule type" value="Genomic_DNA"/>
</dbReference>
<reference evidence="2 3" key="1">
    <citation type="journal article" date="2019" name="Nat. Microbiol.">
        <title>Mediterranean grassland soil C-N compound turnover is dependent on rainfall and depth, and is mediated by genomically divergent microorganisms.</title>
        <authorList>
            <person name="Diamond S."/>
            <person name="Andeer P.F."/>
            <person name="Li Z."/>
            <person name="Crits-Christoph A."/>
            <person name="Burstein D."/>
            <person name="Anantharaman K."/>
            <person name="Lane K.R."/>
            <person name="Thomas B.C."/>
            <person name="Pan C."/>
            <person name="Northen T.R."/>
            <person name="Banfield J.F."/>
        </authorList>
    </citation>
    <scope>NUCLEOTIDE SEQUENCE [LARGE SCALE GENOMIC DNA]</scope>
    <source>
        <strain evidence="2">WS_11</strain>
    </source>
</reference>
<dbReference type="Pfam" id="PF14559">
    <property type="entry name" value="TPR_19"/>
    <property type="match status" value="1"/>
</dbReference>
<dbReference type="InterPro" id="IPR029045">
    <property type="entry name" value="ClpP/crotonase-like_dom_sf"/>
</dbReference>
<keyword evidence="1" id="KW-0802">TPR repeat</keyword>
<evidence type="ECO:0000313" key="2">
    <source>
        <dbReference type="EMBL" id="TMQ72396.1"/>
    </source>
</evidence>
<organism evidence="2 3">
    <name type="scientific">Eiseniibacteriota bacterium</name>
    <dbReference type="NCBI Taxonomy" id="2212470"/>
    <lineage>
        <taxon>Bacteria</taxon>
        <taxon>Candidatus Eiseniibacteriota</taxon>
    </lineage>
</organism>
<proteinExistence type="predicted"/>
<dbReference type="Proteomes" id="UP000319771">
    <property type="component" value="Unassembled WGS sequence"/>
</dbReference>
<protein>
    <submittedName>
        <fullName evidence="2">Tetratricopeptide repeat protein</fullName>
    </submittedName>
</protein>
<dbReference type="InterPro" id="IPR019734">
    <property type="entry name" value="TPR_rpt"/>
</dbReference>
<dbReference type="Gene3D" id="3.90.226.10">
    <property type="entry name" value="2-enoyl-CoA Hydratase, Chain A, domain 1"/>
    <property type="match status" value="1"/>
</dbReference>
<dbReference type="InterPro" id="IPR011990">
    <property type="entry name" value="TPR-like_helical_dom_sf"/>
</dbReference>
<dbReference type="AlphaFoldDB" id="A0A538U928"/>
<dbReference type="SMART" id="SM00028">
    <property type="entry name" value="TPR"/>
    <property type="match status" value="1"/>
</dbReference>
<sequence length="342" mass="38709">MDWYFEGEGVPVPGSRTAHDGAALPLPLHLRDPERAYWYAWLPEPRLLYVQFRRVQLIDRGETFAAFIHRVFAASDSLEPEAFVIDLRHNHGGNNLILQPLIHGLIQREATINRRGHLFTLIGRGTFSAAQNCANWLEENTRTLFVGEPTGGRPNHYGDNQPVTLPHHPDLMVFVSHWPWQARLPWDDRPWIAPHLPAPFTIVDARENHDPALEAIRAYRSEPTLVERLRASVARRGPEAAATVVYRDYKRQHPDRWGRTTESDVDQLGRSLLDERQPVQAIAVLNLNLESYPSSADARASLGEAYLASGDSTRAVTLLREALAIDPGHRSARRMLARLAPR</sequence>
<dbReference type="Gene3D" id="1.25.40.10">
    <property type="entry name" value="Tetratricopeptide repeat domain"/>
    <property type="match status" value="1"/>
</dbReference>
<evidence type="ECO:0000313" key="3">
    <source>
        <dbReference type="Proteomes" id="UP000319771"/>
    </source>
</evidence>
<dbReference type="SUPFAM" id="SSF48452">
    <property type="entry name" value="TPR-like"/>
    <property type="match status" value="1"/>
</dbReference>
<gene>
    <name evidence="2" type="ORF">E6K81_07565</name>
</gene>
<accession>A0A538U928</accession>
<dbReference type="PROSITE" id="PS50005">
    <property type="entry name" value="TPR"/>
    <property type="match status" value="1"/>
</dbReference>
<comment type="caution">
    <text evidence="2">The sequence shown here is derived from an EMBL/GenBank/DDBJ whole genome shotgun (WGS) entry which is preliminary data.</text>
</comment>
<feature type="repeat" description="TPR" evidence="1">
    <location>
        <begin position="296"/>
        <end position="329"/>
    </location>
</feature>
<dbReference type="SUPFAM" id="SSF52096">
    <property type="entry name" value="ClpP/crotonase"/>
    <property type="match status" value="1"/>
</dbReference>